<sequence length="356" mass="36593">MGKGAARKGIDIAGHSGLINTGSDNVLIDGFPAARKGDGFICPSAFHNGSGIIMGGSTSVLINGKPAARIGDETICGVQALPTVGVKAAQENILFTAMLANQNYSNDSHVRAFGVQGSLTDENGNGQYDTFNLDAPLILDTKYNSPDWDPFGEGNGGIGVGVGYSAGHGKIKAGLYADGVYGYEAEAGITGSHHEANVHIGKEGVLYGDAAGYADVGYAEANAKREYIADWEEKRIGMQMELGAKAGVARAGADGTADILGILKVKANVEGELEAVGVSAKGGWYLDFDDLEAHVNVGGELALLLGLKCDLSVTLSLKPITNFITNAAEYISNALGLIAPRDGTVLTGSSTVIIGG</sequence>
<evidence type="ECO:0000313" key="2">
    <source>
        <dbReference type="Proteomes" id="UP000004079"/>
    </source>
</evidence>
<dbReference type="Proteomes" id="UP000004079">
    <property type="component" value="Unassembled WGS sequence"/>
</dbReference>
<proteinExistence type="predicted"/>
<dbReference type="EMBL" id="ACUZ02000003">
    <property type="protein sequence ID" value="EFB33464.1"/>
    <property type="molecule type" value="Genomic_DNA"/>
</dbReference>
<reference evidence="1 2" key="1">
    <citation type="submission" date="2009-11" db="EMBL/GenBank/DDBJ databases">
        <authorList>
            <person name="Weinstock G."/>
            <person name="Sodergren E."/>
            <person name="Clifton S."/>
            <person name="Fulton L."/>
            <person name="Fulton B."/>
            <person name="Courtney L."/>
            <person name="Fronick C."/>
            <person name="Harrison M."/>
            <person name="Strong C."/>
            <person name="Farmer C."/>
            <person name="Delahaunty K."/>
            <person name="Markovic C."/>
            <person name="Hall O."/>
            <person name="Minx P."/>
            <person name="Tomlinson C."/>
            <person name="Mitreva M."/>
            <person name="Nelson J."/>
            <person name="Hou S."/>
            <person name="Wollam A."/>
            <person name="Pepin K.H."/>
            <person name="Johnson M."/>
            <person name="Bhonagiri V."/>
            <person name="Nash W.E."/>
            <person name="Warren W."/>
            <person name="Chinwalla A."/>
            <person name="Mardis E.R."/>
            <person name="Wilson R.K."/>
        </authorList>
    </citation>
    <scope>NUCLEOTIDE SEQUENCE [LARGE SCALE GENOMIC DNA]</scope>
    <source>
        <strain evidence="1 2">F0302</strain>
    </source>
</reference>
<protein>
    <submittedName>
        <fullName evidence="1">Uncharacterized protein</fullName>
    </submittedName>
</protein>
<dbReference type="RefSeq" id="WP_004371077.1">
    <property type="nucleotide sequence ID" value="NZ_GG703883.1"/>
</dbReference>
<dbReference type="Pfam" id="PF05488">
    <property type="entry name" value="PAAR_motif"/>
    <property type="match status" value="1"/>
</dbReference>
<dbReference type="HOGENOM" id="CLU_789160_0_0_10"/>
<organism evidence="1 2">
    <name type="scientific">Segatella oris F0302</name>
    <dbReference type="NCBI Taxonomy" id="649760"/>
    <lineage>
        <taxon>Bacteria</taxon>
        <taxon>Pseudomonadati</taxon>
        <taxon>Bacteroidota</taxon>
        <taxon>Bacteroidia</taxon>
        <taxon>Bacteroidales</taxon>
        <taxon>Prevotellaceae</taxon>
        <taxon>Segatella</taxon>
    </lineage>
</organism>
<dbReference type="STRING" id="649760.HMPREF0971_00227"/>
<comment type="caution">
    <text evidence="1">The sequence shown here is derived from an EMBL/GenBank/DDBJ whole genome shotgun (WGS) entry which is preliminary data.</text>
</comment>
<dbReference type="Gene3D" id="2.60.200.60">
    <property type="match status" value="1"/>
</dbReference>
<dbReference type="CDD" id="cd14741">
    <property type="entry name" value="PAAR_5"/>
    <property type="match status" value="1"/>
</dbReference>
<name>D1QMJ4_9BACT</name>
<accession>D1QMJ4</accession>
<dbReference type="InterPro" id="IPR008727">
    <property type="entry name" value="PAAR_motif"/>
</dbReference>
<gene>
    <name evidence="1" type="ORF">HMPREF0971_00227</name>
</gene>
<dbReference type="AlphaFoldDB" id="D1QMJ4"/>
<evidence type="ECO:0000313" key="1">
    <source>
        <dbReference type="EMBL" id="EFB33464.1"/>
    </source>
</evidence>